<dbReference type="AlphaFoldDB" id="A0A3N4IMT8"/>
<protein>
    <recommendedName>
        <fullName evidence="3">SGNH hydrolase-type esterase domain-containing protein</fullName>
    </recommendedName>
</protein>
<sequence length="314" mass="35908">MYVLPSTSHFYPNKHPATGTLPKRLIVFGNAWSNPSSRQPQVWSNILCNKLSLDCTNFSTGGNSTTINDKEVGVIDSLLFNSTSPDLRSQVSSFLAAEKARNAALNLPTDFQQNLKSRAMKSYAQQKGLFIFNFGLSEMWQMSGPDSDRKKAEASVKAAIDMLFEELEALAVIWPEVLQAIVMLPVDVSLLPAWKRERQPFDKDGHMQRMAFEMMRYWNKELEFRAAKWPRGEVLLWDVNQWFAEEVMRGEEVGWKKGWREMNPLEACLKGGEGEEEMQKCSTGSDGEWLMWDDVLISPRAQRKMADRLIEALW</sequence>
<dbReference type="EMBL" id="ML119647">
    <property type="protein sequence ID" value="RPA87199.1"/>
    <property type="molecule type" value="Genomic_DNA"/>
</dbReference>
<accession>A0A3N4IMT8</accession>
<dbReference type="InterPro" id="IPR036514">
    <property type="entry name" value="SGNH_hydro_sf"/>
</dbReference>
<reference evidence="1 2" key="1">
    <citation type="journal article" date="2018" name="Nat. Ecol. Evol.">
        <title>Pezizomycetes genomes reveal the molecular basis of ectomycorrhizal truffle lifestyle.</title>
        <authorList>
            <person name="Murat C."/>
            <person name="Payen T."/>
            <person name="Noel B."/>
            <person name="Kuo A."/>
            <person name="Morin E."/>
            <person name="Chen J."/>
            <person name="Kohler A."/>
            <person name="Krizsan K."/>
            <person name="Balestrini R."/>
            <person name="Da Silva C."/>
            <person name="Montanini B."/>
            <person name="Hainaut M."/>
            <person name="Levati E."/>
            <person name="Barry K.W."/>
            <person name="Belfiori B."/>
            <person name="Cichocki N."/>
            <person name="Clum A."/>
            <person name="Dockter R.B."/>
            <person name="Fauchery L."/>
            <person name="Guy J."/>
            <person name="Iotti M."/>
            <person name="Le Tacon F."/>
            <person name="Lindquist E.A."/>
            <person name="Lipzen A."/>
            <person name="Malagnac F."/>
            <person name="Mello A."/>
            <person name="Molinier V."/>
            <person name="Miyauchi S."/>
            <person name="Poulain J."/>
            <person name="Riccioni C."/>
            <person name="Rubini A."/>
            <person name="Sitrit Y."/>
            <person name="Splivallo R."/>
            <person name="Traeger S."/>
            <person name="Wang M."/>
            <person name="Zifcakova L."/>
            <person name="Wipf D."/>
            <person name="Zambonelli A."/>
            <person name="Paolocci F."/>
            <person name="Nowrousian M."/>
            <person name="Ottonello S."/>
            <person name="Baldrian P."/>
            <person name="Spatafora J.W."/>
            <person name="Henrissat B."/>
            <person name="Nagy L.G."/>
            <person name="Aury J.M."/>
            <person name="Wincker P."/>
            <person name="Grigoriev I.V."/>
            <person name="Bonfante P."/>
            <person name="Martin F.M."/>
        </authorList>
    </citation>
    <scope>NUCLEOTIDE SEQUENCE [LARGE SCALE GENOMIC DNA]</scope>
    <source>
        <strain evidence="1 2">RN42</strain>
    </source>
</reference>
<dbReference type="InterPro" id="IPR001087">
    <property type="entry name" value="GDSL"/>
</dbReference>
<gene>
    <name evidence="1" type="ORF">BJ508DRAFT_97162</name>
</gene>
<dbReference type="Pfam" id="PF00657">
    <property type="entry name" value="Lipase_GDSL"/>
    <property type="match status" value="1"/>
</dbReference>
<dbReference type="Proteomes" id="UP000275078">
    <property type="component" value="Unassembled WGS sequence"/>
</dbReference>
<organism evidence="1 2">
    <name type="scientific">Ascobolus immersus RN42</name>
    <dbReference type="NCBI Taxonomy" id="1160509"/>
    <lineage>
        <taxon>Eukaryota</taxon>
        <taxon>Fungi</taxon>
        <taxon>Dikarya</taxon>
        <taxon>Ascomycota</taxon>
        <taxon>Pezizomycotina</taxon>
        <taxon>Pezizomycetes</taxon>
        <taxon>Pezizales</taxon>
        <taxon>Ascobolaceae</taxon>
        <taxon>Ascobolus</taxon>
    </lineage>
</organism>
<dbReference type="GO" id="GO:0016788">
    <property type="term" value="F:hydrolase activity, acting on ester bonds"/>
    <property type="evidence" value="ECO:0007669"/>
    <property type="project" value="InterPro"/>
</dbReference>
<keyword evidence="2" id="KW-1185">Reference proteome</keyword>
<proteinExistence type="predicted"/>
<name>A0A3N4IMT8_ASCIM</name>
<dbReference type="STRING" id="1160509.A0A3N4IMT8"/>
<evidence type="ECO:0000313" key="1">
    <source>
        <dbReference type="EMBL" id="RPA87199.1"/>
    </source>
</evidence>
<dbReference type="OrthoDB" id="5278722at2759"/>
<evidence type="ECO:0000313" key="2">
    <source>
        <dbReference type="Proteomes" id="UP000275078"/>
    </source>
</evidence>
<evidence type="ECO:0008006" key="3">
    <source>
        <dbReference type="Google" id="ProtNLM"/>
    </source>
</evidence>
<dbReference type="Gene3D" id="3.40.50.1110">
    <property type="entry name" value="SGNH hydrolase"/>
    <property type="match status" value="1"/>
</dbReference>